<proteinExistence type="predicted"/>
<evidence type="ECO:0000259" key="1">
    <source>
        <dbReference type="Pfam" id="PF20239"/>
    </source>
</evidence>
<accession>A0ABW4PXW2</accession>
<keyword evidence="3" id="KW-1185">Reference proteome</keyword>
<dbReference type="Pfam" id="PF20239">
    <property type="entry name" value="DUF6596"/>
    <property type="match status" value="1"/>
</dbReference>
<evidence type="ECO:0000313" key="3">
    <source>
        <dbReference type="Proteomes" id="UP001597280"/>
    </source>
</evidence>
<name>A0ABW4PXW2_9MICO</name>
<dbReference type="InterPro" id="IPR046531">
    <property type="entry name" value="DUF6596"/>
</dbReference>
<feature type="domain" description="DUF6596" evidence="1">
    <location>
        <begin position="3"/>
        <end position="97"/>
    </location>
</feature>
<comment type="caution">
    <text evidence="2">The sequence shown here is derived from an EMBL/GenBank/DDBJ whole genome shotgun (WGS) entry which is preliminary data.</text>
</comment>
<evidence type="ECO:0000313" key="2">
    <source>
        <dbReference type="EMBL" id="MFD1835082.1"/>
    </source>
</evidence>
<dbReference type="RefSeq" id="WP_343904287.1">
    <property type="nucleotide sequence ID" value="NZ_BAAAIS010000002.1"/>
</dbReference>
<dbReference type="Proteomes" id="UP001597280">
    <property type="component" value="Unassembled WGS sequence"/>
</dbReference>
<protein>
    <submittedName>
        <fullName evidence="2">DUF6596 domain-containing protein</fullName>
    </submittedName>
</protein>
<dbReference type="EMBL" id="JBHUFL010000002">
    <property type="protein sequence ID" value="MFD1835082.1"/>
    <property type="molecule type" value="Genomic_DNA"/>
</dbReference>
<reference evidence="3" key="1">
    <citation type="journal article" date="2019" name="Int. J. Syst. Evol. Microbiol.">
        <title>The Global Catalogue of Microorganisms (GCM) 10K type strain sequencing project: providing services to taxonomists for standard genome sequencing and annotation.</title>
        <authorList>
            <consortium name="The Broad Institute Genomics Platform"/>
            <consortium name="The Broad Institute Genome Sequencing Center for Infectious Disease"/>
            <person name="Wu L."/>
            <person name="Ma J."/>
        </authorList>
    </citation>
    <scope>NUCLEOTIDE SEQUENCE [LARGE SCALE GENOMIC DNA]</scope>
    <source>
        <strain evidence="3">JCM 11650</strain>
    </source>
</reference>
<dbReference type="PANTHER" id="PTHR47756">
    <property type="entry name" value="BLL6612 PROTEIN-RELATED"/>
    <property type="match status" value="1"/>
</dbReference>
<gene>
    <name evidence="2" type="ORF">ACFSDA_08315</name>
</gene>
<dbReference type="PANTHER" id="PTHR47756:SF2">
    <property type="entry name" value="BLL6612 PROTEIN"/>
    <property type="match status" value="1"/>
</dbReference>
<organism evidence="2 3">
    <name type="scientific">Brachybacterium rhamnosum</name>
    <dbReference type="NCBI Taxonomy" id="173361"/>
    <lineage>
        <taxon>Bacteria</taxon>
        <taxon>Bacillati</taxon>
        <taxon>Actinomycetota</taxon>
        <taxon>Actinomycetes</taxon>
        <taxon>Micrococcales</taxon>
        <taxon>Dermabacteraceae</taxon>
        <taxon>Brachybacterium</taxon>
    </lineage>
</organism>
<sequence>MRHAVAAVYAQDHALTERVRGTDPLLAAAALDLARRIHRLAPSDPENAGLLALLLLTHARAPARLDAAGEIVPLAEQDRSRWSPRLIAEGIALIERALPVGPVGPFQLQAAIAAVHAEARSMEDTDWAQILVLYGMLDAVEPAPSVTLGLAVATAEVAGPEAGLEILDRLPEGSHRRQAVTGHLLSRLGRADEAREAFLRAAEGTRSLPEQRYLHRLAGAIRPG</sequence>